<dbReference type="AlphaFoldDB" id="A0A0E9VDC9"/>
<feature type="region of interest" description="Disordered" evidence="1">
    <location>
        <begin position="18"/>
        <end position="37"/>
    </location>
</feature>
<proteinExistence type="predicted"/>
<reference evidence="2" key="2">
    <citation type="journal article" date="2015" name="Fish Shellfish Immunol.">
        <title>Early steps in the European eel (Anguilla anguilla)-Vibrio vulnificus interaction in the gills: Role of the RtxA13 toxin.</title>
        <authorList>
            <person name="Callol A."/>
            <person name="Pajuelo D."/>
            <person name="Ebbesson L."/>
            <person name="Teles M."/>
            <person name="MacKenzie S."/>
            <person name="Amaro C."/>
        </authorList>
    </citation>
    <scope>NUCLEOTIDE SEQUENCE</scope>
</reference>
<dbReference type="EMBL" id="GBXM01032448">
    <property type="protein sequence ID" value="JAH76129.1"/>
    <property type="molecule type" value="Transcribed_RNA"/>
</dbReference>
<dbReference type="EMBL" id="GBXM01041586">
    <property type="protein sequence ID" value="JAH66991.1"/>
    <property type="molecule type" value="Transcribed_RNA"/>
</dbReference>
<sequence length="37" mass="3929">MPLLNLTAVTSQSLPAVTSQRLTAVTSQSDEGSTHRM</sequence>
<accession>A0A0E9VDC9</accession>
<protein>
    <submittedName>
        <fullName evidence="2">Uncharacterized protein</fullName>
    </submittedName>
</protein>
<reference evidence="2" key="1">
    <citation type="submission" date="2014-11" db="EMBL/GenBank/DDBJ databases">
        <authorList>
            <person name="Amaro Gonzalez C."/>
        </authorList>
    </citation>
    <scope>NUCLEOTIDE SEQUENCE</scope>
</reference>
<name>A0A0E9VDC9_ANGAN</name>
<organism evidence="2">
    <name type="scientific">Anguilla anguilla</name>
    <name type="common">European freshwater eel</name>
    <name type="synonym">Muraena anguilla</name>
    <dbReference type="NCBI Taxonomy" id="7936"/>
    <lineage>
        <taxon>Eukaryota</taxon>
        <taxon>Metazoa</taxon>
        <taxon>Chordata</taxon>
        <taxon>Craniata</taxon>
        <taxon>Vertebrata</taxon>
        <taxon>Euteleostomi</taxon>
        <taxon>Actinopterygii</taxon>
        <taxon>Neopterygii</taxon>
        <taxon>Teleostei</taxon>
        <taxon>Anguilliformes</taxon>
        <taxon>Anguillidae</taxon>
        <taxon>Anguilla</taxon>
    </lineage>
</organism>
<feature type="compositionally biased region" description="Polar residues" evidence="1">
    <location>
        <begin position="18"/>
        <end position="31"/>
    </location>
</feature>
<evidence type="ECO:0000313" key="2">
    <source>
        <dbReference type="EMBL" id="JAH76129.1"/>
    </source>
</evidence>
<evidence type="ECO:0000256" key="1">
    <source>
        <dbReference type="SAM" id="MobiDB-lite"/>
    </source>
</evidence>